<dbReference type="InterPro" id="IPR029033">
    <property type="entry name" value="His_PPase_superfam"/>
</dbReference>
<comment type="similarity">
    <text evidence="1">Belongs to the phosphoglycerate mutase family.</text>
</comment>
<dbReference type="PANTHER" id="PTHR48100:SF57">
    <property type="entry name" value="PHOSPHOGLYCERATE MUTASE"/>
    <property type="match status" value="1"/>
</dbReference>
<dbReference type="Gene3D" id="3.40.50.1240">
    <property type="entry name" value="Phosphoglycerate mutase-like"/>
    <property type="match status" value="1"/>
</dbReference>
<organism evidence="2 3">
    <name type="scientific">[Myrmecia] bisecta</name>
    <dbReference type="NCBI Taxonomy" id="41462"/>
    <lineage>
        <taxon>Eukaryota</taxon>
        <taxon>Viridiplantae</taxon>
        <taxon>Chlorophyta</taxon>
        <taxon>core chlorophytes</taxon>
        <taxon>Trebouxiophyceae</taxon>
        <taxon>Trebouxiales</taxon>
        <taxon>Trebouxiaceae</taxon>
        <taxon>Myrmecia</taxon>
    </lineage>
</organism>
<dbReference type="AlphaFoldDB" id="A0AAW1PPU7"/>
<keyword evidence="3" id="KW-1185">Reference proteome</keyword>
<evidence type="ECO:0008006" key="4">
    <source>
        <dbReference type="Google" id="ProtNLM"/>
    </source>
</evidence>
<sequence length="214" mass="24200">MVHASAPARPQNGNKVIHFLRHGQTAMNVYLSNYPYQSKAFVDPLYYDTRLTDAGRQQAAAVAPAAKGLHPPPEVLIVSPLSRALDTAELAFAAVDCPRVIQPLAAERIWLSSDLGRRSSILAEEYPHHCFEHVPEIWWHNNGHEDENHIAPETVEQFLARMHRLRDYLAERPEQSIGVVAHWGVLEALTGREFQNCELWSCNHDQLVVQTRCT</sequence>
<comment type="caution">
    <text evidence="2">The sequence shown here is derived from an EMBL/GenBank/DDBJ whole genome shotgun (WGS) entry which is preliminary data.</text>
</comment>
<dbReference type="PANTHER" id="PTHR48100">
    <property type="entry name" value="BROAD-SPECIFICITY PHOSPHATASE YOR283W-RELATED"/>
    <property type="match status" value="1"/>
</dbReference>
<evidence type="ECO:0000313" key="2">
    <source>
        <dbReference type="EMBL" id="KAK9811659.1"/>
    </source>
</evidence>
<accession>A0AAW1PPU7</accession>
<proteinExistence type="inferred from homology"/>
<dbReference type="InterPro" id="IPR050275">
    <property type="entry name" value="PGM_Phosphatase"/>
</dbReference>
<dbReference type="CDD" id="cd07040">
    <property type="entry name" value="HP"/>
    <property type="match status" value="1"/>
</dbReference>
<dbReference type="Proteomes" id="UP001489004">
    <property type="component" value="Unassembled WGS sequence"/>
</dbReference>
<reference evidence="2 3" key="1">
    <citation type="journal article" date="2024" name="Nat. Commun.">
        <title>Phylogenomics reveals the evolutionary origins of lichenization in chlorophyte algae.</title>
        <authorList>
            <person name="Puginier C."/>
            <person name="Libourel C."/>
            <person name="Otte J."/>
            <person name="Skaloud P."/>
            <person name="Haon M."/>
            <person name="Grisel S."/>
            <person name="Petersen M."/>
            <person name="Berrin J.G."/>
            <person name="Delaux P.M."/>
            <person name="Dal Grande F."/>
            <person name="Keller J."/>
        </authorList>
    </citation>
    <scope>NUCLEOTIDE SEQUENCE [LARGE SCALE GENOMIC DNA]</scope>
    <source>
        <strain evidence="2 3">SAG 2043</strain>
    </source>
</reference>
<evidence type="ECO:0000256" key="1">
    <source>
        <dbReference type="ARBA" id="ARBA00038362"/>
    </source>
</evidence>
<dbReference type="Pfam" id="PF00300">
    <property type="entry name" value="His_Phos_1"/>
    <property type="match status" value="1"/>
</dbReference>
<protein>
    <recommendedName>
        <fullName evidence="4">Histidine phosphatase family protein</fullName>
    </recommendedName>
</protein>
<dbReference type="SUPFAM" id="SSF53254">
    <property type="entry name" value="Phosphoglycerate mutase-like"/>
    <property type="match status" value="1"/>
</dbReference>
<evidence type="ECO:0000313" key="3">
    <source>
        <dbReference type="Proteomes" id="UP001489004"/>
    </source>
</evidence>
<dbReference type="EMBL" id="JALJOR010000009">
    <property type="protein sequence ID" value="KAK9811659.1"/>
    <property type="molecule type" value="Genomic_DNA"/>
</dbReference>
<dbReference type="InterPro" id="IPR013078">
    <property type="entry name" value="His_Pase_superF_clade-1"/>
</dbReference>
<name>A0AAW1PPU7_9CHLO</name>
<dbReference type="GO" id="GO:0005737">
    <property type="term" value="C:cytoplasm"/>
    <property type="evidence" value="ECO:0007669"/>
    <property type="project" value="TreeGrafter"/>
</dbReference>
<dbReference type="GO" id="GO:0016791">
    <property type="term" value="F:phosphatase activity"/>
    <property type="evidence" value="ECO:0007669"/>
    <property type="project" value="TreeGrafter"/>
</dbReference>
<gene>
    <name evidence="2" type="ORF">WJX72_007780</name>
</gene>
<dbReference type="SMART" id="SM00855">
    <property type="entry name" value="PGAM"/>
    <property type="match status" value="1"/>
</dbReference>